<organism evidence="2 3">
    <name type="scientific">Microbacterium galbum</name>
    <dbReference type="NCBI Taxonomy" id="3075994"/>
    <lineage>
        <taxon>Bacteria</taxon>
        <taxon>Bacillati</taxon>
        <taxon>Actinomycetota</taxon>
        <taxon>Actinomycetes</taxon>
        <taxon>Micrococcales</taxon>
        <taxon>Microbacteriaceae</taxon>
        <taxon>Microbacterium</taxon>
    </lineage>
</organism>
<sequence>MTRTDRSEPEMFWLPPSPHESAPGSATGLEGCGVTVTSGADVASASGAGERVTTEGDGTDAVGTDAVGEASEAP</sequence>
<comment type="caution">
    <text evidence="2">The sequence shown here is derived from an EMBL/GenBank/DDBJ whole genome shotgun (WGS) entry which is preliminary data.</text>
</comment>
<keyword evidence="3" id="KW-1185">Reference proteome</keyword>
<evidence type="ECO:0000256" key="1">
    <source>
        <dbReference type="SAM" id="MobiDB-lite"/>
    </source>
</evidence>
<accession>A0ABU3TAD5</accession>
<dbReference type="RefSeq" id="WP_315995528.1">
    <property type="nucleotide sequence ID" value="NZ_JAWDIS010000003.1"/>
</dbReference>
<feature type="region of interest" description="Disordered" evidence="1">
    <location>
        <begin position="44"/>
        <end position="74"/>
    </location>
</feature>
<evidence type="ECO:0000313" key="3">
    <source>
        <dbReference type="Proteomes" id="UP001263371"/>
    </source>
</evidence>
<dbReference type="EMBL" id="JAWDIS010000003">
    <property type="protein sequence ID" value="MDU0368356.1"/>
    <property type="molecule type" value="Genomic_DNA"/>
</dbReference>
<name>A0ABU3TAD5_9MICO</name>
<feature type="region of interest" description="Disordered" evidence="1">
    <location>
        <begin position="1"/>
        <end position="30"/>
    </location>
</feature>
<dbReference type="Proteomes" id="UP001263371">
    <property type="component" value="Unassembled WGS sequence"/>
</dbReference>
<protein>
    <submittedName>
        <fullName evidence="2">Uncharacterized protein</fullName>
    </submittedName>
</protein>
<evidence type="ECO:0000313" key="2">
    <source>
        <dbReference type="EMBL" id="MDU0368356.1"/>
    </source>
</evidence>
<proteinExistence type="predicted"/>
<reference evidence="2 3" key="1">
    <citation type="submission" date="2023-09" db="EMBL/GenBank/DDBJ databases">
        <title>Microbacterium fusihabitans sp. nov., Microbacterium phycihabitans sp. nov., and Microbacterium cervinum sp. nov., isolated from dried seaweeds of beach.</title>
        <authorList>
            <person name="Lee S.D."/>
        </authorList>
    </citation>
    <scope>NUCLEOTIDE SEQUENCE [LARGE SCALE GENOMIC DNA]</scope>
    <source>
        <strain evidence="2 3">KSW4-17</strain>
    </source>
</reference>
<gene>
    <name evidence="2" type="ORF">RWH45_14135</name>
</gene>